<keyword evidence="8 15" id="KW-0963">Cytoplasm</keyword>
<gene>
    <name evidence="15" type="primary">hisI</name>
    <name evidence="15" type="synonym">hisIE</name>
    <name evidence="17" type="ORF">HNQ80_001758</name>
</gene>
<evidence type="ECO:0000256" key="12">
    <source>
        <dbReference type="ARBA" id="ARBA00022840"/>
    </source>
</evidence>
<dbReference type="InterPro" id="IPR026660">
    <property type="entry name" value="PRA-CH"/>
</dbReference>
<dbReference type="EC" id="3.6.1.31" evidence="15"/>
<dbReference type="UniPathway" id="UPA00031">
    <property type="reaction ID" value="UER00007"/>
</dbReference>
<dbReference type="HAMAP" id="MF_01020">
    <property type="entry name" value="HisE"/>
    <property type="match status" value="1"/>
</dbReference>
<evidence type="ECO:0000313" key="18">
    <source>
        <dbReference type="Proteomes" id="UP000579281"/>
    </source>
</evidence>
<dbReference type="NCBIfam" id="NF002747">
    <property type="entry name" value="PRK02759.1"/>
    <property type="match status" value="1"/>
</dbReference>
<dbReference type="PANTHER" id="PTHR42945">
    <property type="entry name" value="HISTIDINE BIOSYNTHESIS BIFUNCTIONAL PROTEIN"/>
    <property type="match status" value="1"/>
</dbReference>
<organism evidence="17 18">
    <name type="scientific">Anaerosolibacter carboniphilus</name>
    <dbReference type="NCBI Taxonomy" id="1417629"/>
    <lineage>
        <taxon>Bacteria</taxon>
        <taxon>Bacillati</taxon>
        <taxon>Bacillota</taxon>
        <taxon>Clostridia</taxon>
        <taxon>Peptostreptococcales</taxon>
        <taxon>Thermotaleaceae</taxon>
        <taxon>Anaerosolibacter</taxon>
    </lineage>
</organism>
<dbReference type="EMBL" id="JACHEN010000009">
    <property type="protein sequence ID" value="MBB6215669.1"/>
    <property type="molecule type" value="Genomic_DNA"/>
</dbReference>
<dbReference type="NCBIfam" id="NF000768">
    <property type="entry name" value="PRK00051.1"/>
    <property type="match status" value="1"/>
</dbReference>
<dbReference type="InterPro" id="IPR023019">
    <property type="entry name" value="His_synth_HisIE"/>
</dbReference>
<evidence type="ECO:0000256" key="10">
    <source>
        <dbReference type="ARBA" id="ARBA00022741"/>
    </source>
</evidence>
<dbReference type="Gene3D" id="1.10.287.1080">
    <property type="entry name" value="MazG-like"/>
    <property type="match status" value="1"/>
</dbReference>
<keyword evidence="10 15" id="KW-0547">Nucleotide-binding</keyword>
<keyword evidence="11 15" id="KW-0378">Hydrolase</keyword>
<keyword evidence="18" id="KW-1185">Reference proteome</keyword>
<dbReference type="HAMAP" id="MF_01021">
    <property type="entry name" value="HisI"/>
    <property type="match status" value="1"/>
</dbReference>
<dbReference type="Pfam" id="PF01503">
    <property type="entry name" value="PRA-PH"/>
    <property type="match status" value="1"/>
</dbReference>
<comment type="similarity">
    <text evidence="6 15">In the C-terminal section; belongs to the PRA-PH family.</text>
</comment>
<dbReference type="InterPro" id="IPR002496">
    <property type="entry name" value="PRib_AMP_CycHydrolase_dom"/>
</dbReference>
<dbReference type="GO" id="GO:0000105">
    <property type="term" value="P:L-histidine biosynthetic process"/>
    <property type="evidence" value="ECO:0007669"/>
    <property type="project" value="UniProtKB-UniRule"/>
</dbReference>
<dbReference type="EC" id="3.5.4.19" evidence="15"/>
<evidence type="ECO:0000256" key="14">
    <source>
        <dbReference type="ARBA" id="ARBA00023268"/>
    </source>
</evidence>
<comment type="pathway">
    <text evidence="4 15">Amino-acid biosynthesis; L-histidine biosynthesis; L-histidine from 5-phospho-alpha-D-ribose 1-diphosphate: step 3/9.</text>
</comment>
<keyword evidence="13 15" id="KW-0368">Histidine biosynthesis</keyword>
<feature type="domain" description="Phosphoribosyl-AMP cyclohydrolase" evidence="16">
    <location>
        <begin position="30"/>
        <end position="103"/>
    </location>
</feature>
<feature type="region of interest" description="Phosphoribosyl-ATP pyrophosphohydrolase" evidence="15">
    <location>
        <begin position="119"/>
        <end position="208"/>
    </location>
</feature>
<evidence type="ECO:0000256" key="4">
    <source>
        <dbReference type="ARBA" id="ARBA00005169"/>
    </source>
</evidence>
<dbReference type="AlphaFoldDB" id="A0A841KZU8"/>
<evidence type="ECO:0000256" key="9">
    <source>
        <dbReference type="ARBA" id="ARBA00022605"/>
    </source>
</evidence>
<comment type="caution">
    <text evidence="17">The sequence shown here is derived from an EMBL/GenBank/DDBJ whole genome shotgun (WGS) entry which is preliminary data.</text>
</comment>
<dbReference type="GO" id="GO:0004636">
    <property type="term" value="F:phosphoribosyl-ATP diphosphatase activity"/>
    <property type="evidence" value="ECO:0007669"/>
    <property type="project" value="UniProtKB-UniRule"/>
</dbReference>
<evidence type="ECO:0000256" key="6">
    <source>
        <dbReference type="ARBA" id="ARBA00007731"/>
    </source>
</evidence>
<evidence type="ECO:0000256" key="7">
    <source>
        <dbReference type="ARBA" id="ARBA00008299"/>
    </source>
</evidence>
<name>A0A841KZU8_9FIRM</name>
<evidence type="ECO:0000256" key="2">
    <source>
        <dbReference type="ARBA" id="ARBA00001460"/>
    </source>
</evidence>
<evidence type="ECO:0000256" key="8">
    <source>
        <dbReference type="ARBA" id="ARBA00022490"/>
    </source>
</evidence>
<dbReference type="NCBIfam" id="TIGR03188">
    <property type="entry name" value="histidine_hisI"/>
    <property type="match status" value="1"/>
</dbReference>
<evidence type="ECO:0000256" key="1">
    <source>
        <dbReference type="ARBA" id="ARBA00000024"/>
    </source>
</evidence>
<dbReference type="GO" id="GO:0005737">
    <property type="term" value="C:cytoplasm"/>
    <property type="evidence" value="ECO:0007669"/>
    <property type="project" value="UniProtKB-SubCell"/>
</dbReference>
<dbReference type="CDD" id="cd11534">
    <property type="entry name" value="NTP-PPase_HisIE_like"/>
    <property type="match status" value="1"/>
</dbReference>
<evidence type="ECO:0000259" key="16">
    <source>
        <dbReference type="Pfam" id="PF01502"/>
    </source>
</evidence>
<evidence type="ECO:0000256" key="15">
    <source>
        <dbReference type="HAMAP-Rule" id="MF_01019"/>
    </source>
</evidence>
<evidence type="ECO:0000256" key="5">
    <source>
        <dbReference type="ARBA" id="ARBA00005204"/>
    </source>
</evidence>
<evidence type="ECO:0000313" key="17">
    <source>
        <dbReference type="EMBL" id="MBB6215669.1"/>
    </source>
</evidence>
<keyword evidence="9 15" id="KW-0028">Amino-acid biosynthesis</keyword>
<dbReference type="PANTHER" id="PTHR42945:SF9">
    <property type="entry name" value="HISTIDINE BIOSYNTHESIS BIFUNCTIONAL PROTEIN HISIE"/>
    <property type="match status" value="1"/>
</dbReference>
<dbReference type="InterPro" id="IPR038019">
    <property type="entry name" value="PRib_AMP_CycHydrolase_sf"/>
</dbReference>
<evidence type="ECO:0000256" key="11">
    <source>
        <dbReference type="ARBA" id="ARBA00022801"/>
    </source>
</evidence>
<keyword evidence="14 15" id="KW-0511">Multifunctional enzyme</keyword>
<dbReference type="SUPFAM" id="SSF141734">
    <property type="entry name" value="HisI-like"/>
    <property type="match status" value="1"/>
</dbReference>
<evidence type="ECO:0000256" key="13">
    <source>
        <dbReference type="ARBA" id="ARBA00023102"/>
    </source>
</evidence>
<proteinExistence type="inferred from homology"/>
<comment type="similarity">
    <text evidence="7 15">In the N-terminal section; belongs to the PRA-CH family.</text>
</comment>
<comment type="catalytic activity">
    <reaction evidence="2 15">
        <text>1-(5-phospho-beta-D-ribosyl)-ATP + H2O = 1-(5-phospho-beta-D-ribosyl)-5'-AMP + diphosphate + H(+)</text>
        <dbReference type="Rhea" id="RHEA:22828"/>
        <dbReference type="ChEBI" id="CHEBI:15377"/>
        <dbReference type="ChEBI" id="CHEBI:15378"/>
        <dbReference type="ChEBI" id="CHEBI:33019"/>
        <dbReference type="ChEBI" id="CHEBI:59457"/>
        <dbReference type="ChEBI" id="CHEBI:73183"/>
        <dbReference type="EC" id="3.6.1.31"/>
    </reaction>
</comment>
<reference evidence="17 18" key="1">
    <citation type="submission" date="2020-08" db="EMBL/GenBank/DDBJ databases">
        <title>Genomic Encyclopedia of Type Strains, Phase IV (KMG-IV): sequencing the most valuable type-strain genomes for metagenomic binning, comparative biology and taxonomic classification.</title>
        <authorList>
            <person name="Goeker M."/>
        </authorList>
    </citation>
    <scope>NUCLEOTIDE SEQUENCE [LARGE SCALE GENOMIC DNA]</scope>
    <source>
        <strain evidence="17 18">DSM 103526</strain>
    </source>
</reference>
<comment type="subcellular location">
    <subcellularLocation>
        <location evidence="3 15">Cytoplasm</location>
    </subcellularLocation>
</comment>
<dbReference type="Gene3D" id="3.10.20.810">
    <property type="entry name" value="Phosphoribosyl-AMP cyclohydrolase"/>
    <property type="match status" value="1"/>
</dbReference>
<dbReference type="Proteomes" id="UP000579281">
    <property type="component" value="Unassembled WGS sequence"/>
</dbReference>
<dbReference type="Pfam" id="PF01502">
    <property type="entry name" value="PRA-CH"/>
    <property type="match status" value="1"/>
</dbReference>
<dbReference type="FunFam" id="3.10.20.810:FF:000001">
    <property type="entry name" value="Histidine biosynthesis bifunctional protein HisIE"/>
    <property type="match status" value="1"/>
</dbReference>
<sequence>MDKVLSEIKYDEKGLVPAIVQDVVSKDILMLAYMNQEALRKTIETKKTWFYSRSRKQLWNKGETSGNYQLVKRISYDCDKDALLILVEPLGNACHTGEKSCFFSILYKDSNEDESTEIISLLMERLKNRKKNPLEGSYTSYLFEKGLDKILKKISEEAGEVIISAKNENKFEMIYELSDLLYHSLVLMVEKEIDIVDIKSEMIKRYKK</sequence>
<comment type="pathway">
    <text evidence="5 15">Amino-acid biosynthesis; L-histidine biosynthesis; L-histidine from 5-phospho-alpha-D-ribose 1-diphosphate: step 2/9.</text>
</comment>
<dbReference type="RefSeq" id="WP_184310165.1">
    <property type="nucleotide sequence ID" value="NZ_JACHEN010000009.1"/>
</dbReference>
<evidence type="ECO:0000256" key="3">
    <source>
        <dbReference type="ARBA" id="ARBA00004496"/>
    </source>
</evidence>
<dbReference type="SUPFAM" id="SSF101386">
    <property type="entry name" value="all-alpha NTP pyrophosphatases"/>
    <property type="match status" value="1"/>
</dbReference>
<dbReference type="InterPro" id="IPR008179">
    <property type="entry name" value="HisE"/>
</dbReference>
<dbReference type="GO" id="GO:0005524">
    <property type="term" value="F:ATP binding"/>
    <property type="evidence" value="ECO:0007669"/>
    <property type="project" value="UniProtKB-KW"/>
</dbReference>
<comment type="catalytic activity">
    <reaction evidence="1 15">
        <text>1-(5-phospho-beta-D-ribosyl)-5'-AMP + H2O = 1-(5-phospho-beta-D-ribosyl)-5-[(5-phospho-beta-D-ribosylamino)methylideneamino]imidazole-4-carboxamide</text>
        <dbReference type="Rhea" id="RHEA:20049"/>
        <dbReference type="ChEBI" id="CHEBI:15377"/>
        <dbReference type="ChEBI" id="CHEBI:58435"/>
        <dbReference type="ChEBI" id="CHEBI:59457"/>
        <dbReference type="EC" id="3.5.4.19"/>
    </reaction>
</comment>
<dbReference type="HAMAP" id="MF_01019">
    <property type="entry name" value="HisIE"/>
    <property type="match status" value="1"/>
</dbReference>
<protein>
    <recommendedName>
        <fullName evidence="15">Histidine biosynthesis bifunctional protein HisIE</fullName>
    </recommendedName>
    <domain>
        <recommendedName>
            <fullName evidence="15">Phosphoribosyl-AMP cyclohydrolase</fullName>
            <shortName evidence="15">PRA-CH</shortName>
            <ecNumber evidence="15">3.5.4.19</ecNumber>
        </recommendedName>
    </domain>
    <domain>
        <recommendedName>
            <fullName evidence="15">Phosphoribosyl-ATP pyrophosphatase</fullName>
            <shortName evidence="15">PRA-PH</shortName>
            <ecNumber evidence="15">3.6.1.31</ecNumber>
        </recommendedName>
    </domain>
</protein>
<dbReference type="GO" id="GO:0004635">
    <property type="term" value="F:phosphoribosyl-AMP cyclohydrolase activity"/>
    <property type="evidence" value="ECO:0007669"/>
    <property type="project" value="UniProtKB-UniRule"/>
</dbReference>
<accession>A0A841KZU8</accession>
<feature type="region of interest" description="Phosphoribosyl-AMP cyclohydrolase" evidence="15">
    <location>
        <begin position="1"/>
        <end position="118"/>
    </location>
</feature>
<dbReference type="InterPro" id="IPR021130">
    <property type="entry name" value="PRib-ATP_PPHydrolase-like"/>
</dbReference>
<keyword evidence="12 15" id="KW-0067">ATP-binding</keyword>